<dbReference type="InterPro" id="IPR029341">
    <property type="entry name" value="FAM21/CAPZIP"/>
</dbReference>
<dbReference type="Pfam" id="PF15255">
    <property type="entry name" value="CAP-ZIP_m"/>
    <property type="match status" value="1"/>
</dbReference>
<feature type="domain" description="FAM21/CAPZIP" evidence="2">
    <location>
        <begin position="66"/>
        <end position="185"/>
    </location>
</feature>
<protein>
    <recommendedName>
        <fullName evidence="2">FAM21/CAPZIP domain-containing protein</fullName>
    </recommendedName>
</protein>
<comment type="caution">
    <text evidence="3">The sequence shown here is derived from an EMBL/GenBank/DDBJ whole genome shotgun (WGS) entry which is preliminary data.</text>
</comment>
<accession>A0AAW1FQT6</accession>
<feature type="compositionally biased region" description="Low complexity" evidence="1">
    <location>
        <begin position="87"/>
        <end position="97"/>
    </location>
</feature>
<dbReference type="Proteomes" id="UP001488805">
    <property type="component" value="Unassembled WGS sequence"/>
</dbReference>
<name>A0AAW1FQT6_ZOAVI</name>
<gene>
    <name evidence="3" type="ORF">VZT92_006788</name>
</gene>
<feature type="compositionally biased region" description="Basic and acidic residues" evidence="1">
    <location>
        <begin position="23"/>
        <end position="36"/>
    </location>
</feature>
<reference evidence="3 4" key="1">
    <citation type="journal article" date="2024" name="Genome Biol. Evol.">
        <title>Chromosome-level genome assembly of the viviparous eelpout Zoarces viviparus.</title>
        <authorList>
            <person name="Fuhrmann N."/>
            <person name="Brasseur M.V."/>
            <person name="Bakowski C.E."/>
            <person name="Podsiadlowski L."/>
            <person name="Prost S."/>
            <person name="Krehenwinkel H."/>
            <person name="Mayer C."/>
        </authorList>
    </citation>
    <scope>NUCLEOTIDE SEQUENCE [LARGE SCALE GENOMIC DNA]</scope>
    <source>
        <strain evidence="3">NO-MEL_2022_Ind0_liver</strain>
    </source>
</reference>
<sequence length="294" mass="31802">MEEEAPSRRSVAELAGRFKGSSRPHDAAGNETQEKPVRRRPPRSLQLPKTTGDDQEQPTGVTSPLPAKAKRNSALIEKLQANLALSPTTLLPSPRSPGFKLLPPAFTPPSPSSAPVFGVFSSTPPPPASPLNTTSSWTEEEGPASFEAPPTVEEGSILSNTSIKGRARHSIRRRPPSRRHRTSSSGDEVGVAIEGEEATEAEDKTTTTTGGETDEGKEDKTDKSHEEDESEINDETRGDDEKKKERSKGEGSSSGRKEEEEEEEDKQTEDSTEGNTKSADEEKKEETTSQSSAR</sequence>
<feature type="region of interest" description="Disordered" evidence="1">
    <location>
        <begin position="87"/>
        <end position="294"/>
    </location>
</feature>
<feature type="region of interest" description="Disordered" evidence="1">
    <location>
        <begin position="1"/>
        <end position="73"/>
    </location>
</feature>
<evidence type="ECO:0000259" key="2">
    <source>
        <dbReference type="Pfam" id="PF15255"/>
    </source>
</evidence>
<proteinExistence type="predicted"/>
<evidence type="ECO:0000313" key="3">
    <source>
        <dbReference type="EMBL" id="KAK9537051.1"/>
    </source>
</evidence>
<feature type="compositionally biased region" description="Basic residues" evidence="1">
    <location>
        <begin position="165"/>
        <end position="182"/>
    </location>
</feature>
<feature type="compositionally biased region" description="Basic and acidic residues" evidence="1">
    <location>
        <begin position="234"/>
        <end position="249"/>
    </location>
</feature>
<feature type="compositionally biased region" description="Acidic residues" evidence="1">
    <location>
        <begin position="259"/>
        <end position="272"/>
    </location>
</feature>
<dbReference type="AlphaFoldDB" id="A0AAW1FQT6"/>
<keyword evidence="4" id="KW-1185">Reference proteome</keyword>
<evidence type="ECO:0000313" key="4">
    <source>
        <dbReference type="Proteomes" id="UP001488805"/>
    </source>
</evidence>
<dbReference type="EMBL" id="JBCEZU010000045">
    <property type="protein sequence ID" value="KAK9537051.1"/>
    <property type="molecule type" value="Genomic_DNA"/>
</dbReference>
<feature type="compositionally biased region" description="Basic and acidic residues" evidence="1">
    <location>
        <begin position="1"/>
        <end position="11"/>
    </location>
</feature>
<feature type="compositionally biased region" description="Basic and acidic residues" evidence="1">
    <location>
        <begin position="217"/>
        <end position="226"/>
    </location>
</feature>
<evidence type="ECO:0000256" key="1">
    <source>
        <dbReference type="SAM" id="MobiDB-lite"/>
    </source>
</evidence>
<feature type="compositionally biased region" description="Basic and acidic residues" evidence="1">
    <location>
        <begin position="278"/>
        <end position="287"/>
    </location>
</feature>
<organism evidence="3 4">
    <name type="scientific">Zoarces viviparus</name>
    <name type="common">Viviparous eelpout</name>
    <name type="synonym">Blennius viviparus</name>
    <dbReference type="NCBI Taxonomy" id="48416"/>
    <lineage>
        <taxon>Eukaryota</taxon>
        <taxon>Metazoa</taxon>
        <taxon>Chordata</taxon>
        <taxon>Craniata</taxon>
        <taxon>Vertebrata</taxon>
        <taxon>Euteleostomi</taxon>
        <taxon>Actinopterygii</taxon>
        <taxon>Neopterygii</taxon>
        <taxon>Teleostei</taxon>
        <taxon>Neoteleostei</taxon>
        <taxon>Acanthomorphata</taxon>
        <taxon>Eupercaria</taxon>
        <taxon>Perciformes</taxon>
        <taxon>Cottioidei</taxon>
        <taxon>Zoarcales</taxon>
        <taxon>Zoarcidae</taxon>
        <taxon>Zoarcinae</taxon>
        <taxon>Zoarces</taxon>
    </lineage>
</organism>